<dbReference type="Proteomes" id="UP001501442">
    <property type="component" value="Unassembled WGS sequence"/>
</dbReference>
<sequence length="697" mass="75366">MTTSFPRQSARTRRFTLGAPRGFQVSPDGSRVVFLRSRGGTDPVTCLWALDVPGDGAEAKERLIVDPRVLDLPGEEDLPAEERARRERAREQAGGVVAYATDERLSLAAFALSGRLFVTDLDADVRPLDAAVPVFDPRPDPSGTRVAYVSGRALRVIEVATGADRALAEPEDEHVSYGLAEFIAAEEMQRMRGYWWAPDGTAILTARVDESPVQRWHIADPAHPEAAPREVAYPAAGTPNADVSLAVLGLDGGRQAVEWDREAFPYLVTARWDSRGVLLVVQTRDQKTMRILEADPSTGRTTLVREDTDPVWLDIVPGVPARTGNGDLVWAAEDGHDARGLIVGGERVTPDDLHVRSVLDVDGDTVLFTASEEPTEIHVWAYGPGGLSRVSDGAGIFGARRRGGTTVVTGSRLDRFGVETTVLRGGRPVARIASHAEQPSLDVGVTLIRAGERELRTAVLLPTGYTGDEPLPVLMDPYGGPHAQRVMAARRAFAEPQWLADQGFAVVVADGRGTPGRGGAWERAVHKNMADPVLDDQIAALRAAAERFPLDLSRVGIRGWSFGGYLAALAVLRRPDVFHAAIAGAPVTDWTLYDTHYTERYLGHPGEDPEPYEKCDLMRAVSEGEPADVTRPLLLIHGLADDNVVAAHTLRLSSALLAAGRPHSVLPLSGVTHMTPQEVVAENLLLLQIRFLKEALA</sequence>
<dbReference type="Pfam" id="PF00326">
    <property type="entry name" value="Peptidase_S9"/>
    <property type="match status" value="1"/>
</dbReference>
<dbReference type="SUPFAM" id="SSF53474">
    <property type="entry name" value="alpha/beta-Hydrolases"/>
    <property type="match status" value="1"/>
</dbReference>
<dbReference type="RefSeq" id="WP_345434515.1">
    <property type="nucleotide sequence ID" value="NZ_BAABHK010000009.1"/>
</dbReference>
<accession>A0ABP8UG68</accession>
<feature type="domain" description="Dipeptidylpeptidase IV N-terminal" evidence="2">
    <location>
        <begin position="115"/>
        <end position="381"/>
    </location>
</feature>
<dbReference type="Gene3D" id="2.140.10.30">
    <property type="entry name" value="Dipeptidylpeptidase IV, N-terminal domain"/>
    <property type="match status" value="1"/>
</dbReference>
<comment type="caution">
    <text evidence="3">The sequence shown here is derived from an EMBL/GenBank/DDBJ whole genome shotgun (WGS) entry which is preliminary data.</text>
</comment>
<evidence type="ECO:0000313" key="4">
    <source>
        <dbReference type="Proteomes" id="UP001501442"/>
    </source>
</evidence>
<dbReference type="PANTHER" id="PTHR11731">
    <property type="entry name" value="PROTEASE FAMILY S9B,C DIPEPTIDYL-PEPTIDASE IV-RELATED"/>
    <property type="match status" value="1"/>
</dbReference>
<dbReference type="InterPro" id="IPR001375">
    <property type="entry name" value="Peptidase_S9_cat"/>
</dbReference>
<proteinExistence type="predicted"/>
<dbReference type="InterPro" id="IPR050278">
    <property type="entry name" value="Serine_Prot_S9B/DPPIV"/>
</dbReference>
<evidence type="ECO:0000259" key="2">
    <source>
        <dbReference type="Pfam" id="PF00930"/>
    </source>
</evidence>
<evidence type="ECO:0000259" key="1">
    <source>
        <dbReference type="Pfam" id="PF00326"/>
    </source>
</evidence>
<dbReference type="InterPro" id="IPR002469">
    <property type="entry name" value="Peptidase_S9B_N"/>
</dbReference>
<keyword evidence="4" id="KW-1185">Reference proteome</keyword>
<gene>
    <name evidence="3" type="ORF">GCM10023196_060680</name>
</gene>
<dbReference type="PANTHER" id="PTHR11731:SF193">
    <property type="entry name" value="DIPEPTIDYL PEPTIDASE 9"/>
    <property type="match status" value="1"/>
</dbReference>
<dbReference type="InterPro" id="IPR029058">
    <property type="entry name" value="AB_hydrolase_fold"/>
</dbReference>
<dbReference type="PRINTS" id="PR00862">
    <property type="entry name" value="PROLIGOPTASE"/>
</dbReference>
<feature type="domain" description="Peptidase S9 prolyl oligopeptidase catalytic" evidence="1">
    <location>
        <begin position="494"/>
        <end position="696"/>
    </location>
</feature>
<dbReference type="Pfam" id="PF00930">
    <property type="entry name" value="DPPIV_N"/>
    <property type="match status" value="1"/>
</dbReference>
<protein>
    <submittedName>
        <fullName evidence="3">Prolyl oligopeptidase family serine peptidase</fullName>
    </submittedName>
</protein>
<dbReference type="SUPFAM" id="SSF82171">
    <property type="entry name" value="DPP6 N-terminal domain-like"/>
    <property type="match status" value="1"/>
</dbReference>
<dbReference type="InterPro" id="IPR002470">
    <property type="entry name" value="Peptidase_S9A"/>
</dbReference>
<dbReference type="Gene3D" id="3.40.50.1820">
    <property type="entry name" value="alpha/beta hydrolase"/>
    <property type="match status" value="1"/>
</dbReference>
<name>A0ABP8UG68_9ACTN</name>
<dbReference type="EMBL" id="BAABHK010000009">
    <property type="protein sequence ID" value="GAA4631396.1"/>
    <property type="molecule type" value="Genomic_DNA"/>
</dbReference>
<organism evidence="3 4">
    <name type="scientific">Actinoallomurus vinaceus</name>
    <dbReference type="NCBI Taxonomy" id="1080074"/>
    <lineage>
        <taxon>Bacteria</taxon>
        <taxon>Bacillati</taxon>
        <taxon>Actinomycetota</taxon>
        <taxon>Actinomycetes</taxon>
        <taxon>Streptosporangiales</taxon>
        <taxon>Thermomonosporaceae</taxon>
        <taxon>Actinoallomurus</taxon>
    </lineage>
</organism>
<reference evidence="4" key="1">
    <citation type="journal article" date="2019" name="Int. J. Syst. Evol. Microbiol.">
        <title>The Global Catalogue of Microorganisms (GCM) 10K type strain sequencing project: providing services to taxonomists for standard genome sequencing and annotation.</title>
        <authorList>
            <consortium name="The Broad Institute Genomics Platform"/>
            <consortium name="The Broad Institute Genome Sequencing Center for Infectious Disease"/>
            <person name="Wu L."/>
            <person name="Ma J."/>
        </authorList>
    </citation>
    <scope>NUCLEOTIDE SEQUENCE [LARGE SCALE GENOMIC DNA]</scope>
    <source>
        <strain evidence="4">JCM 17939</strain>
    </source>
</reference>
<evidence type="ECO:0000313" key="3">
    <source>
        <dbReference type="EMBL" id="GAA4631396.1"/>
    </source>
</evidence>